<proteinExistence type="inferred from homology"/>
<evidence type="ECO:0000256" key="1">
    <source>
        <dbReference type="ARBA" id="ARBA00009275"/>
    </source>
</evidence>
<comment type="similarity">
    <text evidence="1">Belongs to the metallo-dependent hydrolases superfamily. TatD-type hydrolase family.</text>
</comment>
<dbReference type="Proteomes" id="UP001528823">
    <property type="component" value="Unassembled WGS sequence"/>
</dbReference>
<dbReference type="PROSITE" id="PS01137">
    <property type="entry name" value="TATD_1"/>
    <property type="match status" value="1"/>
</dbReference>
<dbReference type="SUPFAM" id="SSF51556">
    <property type="entry name" value="Metallo-dependent hydrolases"/>
    <property type="match status" value="1"/>
</dbReference>
<dbReference type="PIRSF" id="PIRSF005902">
    <property type="entry name" value="DNase_TatD"/>
    <property type="match status" value="1"/>
</dbReference>
<dbReference type="PROSITE" id="PS01090">
    <property type="entry name" value="TATD_2"/>
    <property type="match status" value="1"/>
</dbReference>
<dbReference type="Pfam" id="PF01026">
    <property type="entry name" value="TatD_DNase"/>
    <property type="match status" value="1"/>
</dbReference>
<sequence>MLNNKVDTYFDSHCHLDFKEFDHNRSQILANCLRLRVNSIFIPGVSEAGWQRQLAVIEKQITDVSLYYGFGLHPYFLNEHGSKALVGLETVLATHQPIAVGEIGLDFMLDEAGFDKQYQLLQKQLVIAKIAQLPVVLHIRKAYDQVLKLLRQLKLKEGGIVHAFAGSEQQAERFIELGFKLGFGGAVTYTRANKLRKLATRLPLENIVLETDAPDMLPSFVRAGCNSPENIPKIAEIIAGLREIETDILTKQTTLNTKQVFNIK</sequence>
<gene>
    <name evidence="3" type="ORF">ORQ98_13945</name>
</gene>
<keyword evidence="2 3" id="KW-0378">Hydrolase</keyword>
<protein>
    <submittedName>
        <fullName evidence="3">TatD family hydrolase</fullName>
    </submittedName>
</protein>
<accession>A0ABT5UAQ9</accession>
<dbReference type="GO" id="GO:0016787">
    <property type="term" value="F:hydrolase activity"/>
    <property type="evidence" value="ECO:0007669"/>
    <property type="project" value="UniProtKB-KW"/>
</dbReference>
<dbReference type="PROSITE" id="PS01091">
    <property type="entry name" value="TATD_3"/>
    <property type="match status" value="1"/>
</dbReference>
<dbReference type="InterPro" id="IPR018228">
    <property type="entry name" value="DNase_TatD-rel_CS"/>
</dbReference>
<evidence type="ECO:0000256" key="2">
    <source>
        <dbReference type="ARBA" id="ARBA00022801"/>
    </source>
</evidence>
<evidence type="ECO:0000313" key="3">
    <source>
        <dbReference type="EMBL" id="MDE1463066.1"/>
    </source>
</evidence>
<dbReference type="PANTHER" id="PTHR46124:SF3">
    <property type="entry name" value="HYDROLASE"/>
    <property type="match status" value="1"/>
</dbReference>
<dbReference type="InterPro" id="IPR032466">
    <property type="entry name" value="Metal_Hydrolase"/>
</dbReference>
<organism evidence="3 4">
    <name type="scientific">Spartinivicinus poritis</name>
    <dbReference type="NCBI Taxonomy" id="2994640"/>
    <lineage>
        <taxon>Bacteria</taxon>
        <taxon>Pseudomonadati</taxon>
        <taxon>Pseudomonadota</taxon>
        <taxon>Gammaproteobacteria</taxon>
        <taxon>Oceanospirillales</taxon>
        <taxon>Zooshikellaceae</taxon>
        <taxon>Spartinivicinus</taxon>
    </lineage>
</organism>
<name>A0ABT5UAQ9_9GAMM</name>
<reference evidence="3 4" key="1">
    <citation type="submission" date="2022-11" db="EMBL/GenBank/DDBJ databases">
        <title>Spartinivicinus poritis sp. nov., isolated from scleractinian coral Porites lutea.</title>
        <authorList>
            <person name="Zhang G."/>
            <person name="Cai L."/>
            <person name="Wei Q."/>
        </authorList>
    </citation>
    <scope>NUCLEOTIDE SEQUENCE [LARGE SCALE GENOMIC DNA]</scope>
    <source>
        <strain evidence="3 4">A2-2</strain>
    </source>
</reference>
<evidence type="ECO:0000313" key="4">
    <source>
        <dbReference type="Proteomes" id="UP001528823"/>
    </source>
</evidence>
<dbReference type="PANTHER" id="PTHR46124">
    <property type="entry name" value="D-AMINOACYL-TRNA DEACYLASE"/>
    <property type="match status" value="1"/>
</dbReference>
<dbReference type="InterPro" id="IPR001130">
    <property type="entry name" value="TatD-like"/>
</dbReference>
<comment type="caution">
    <text evidence="3">The sequence shown here is derived from an EMBL/GenBank/DDBJ whole genome shotgun (WGS) entry which is preliminary data.</text>
</comment>
<dbReference type="CDD" id="cd01310">
    <property type="entry name" value="TatD_DNAse"/>
    <property type="match status" value="1"/>
</dbReference>
<dbReference type="Gene3D" id="3.20.20.140">
    <property type="entry name" value="Metal-dependent hydrolases"/>
    <property type="match status" value="1"/>
</dbReference>
<keyword evidence="4" id="KW-1185">Reference proteome</keyword>
<dbReference type="EMBL" id="JAPMOU010000016">
    <property type="protein sequence ID" value="MDE1463066.1"/>
    <property type="molecule type" value="Genomic_DNA"/>
</dbReference>
<dbReference type="RefSeq" id="WP_274689412.1">
    <property type="nucleotide sequence ID" value="NZ_JAPMOU010000016.1"/>
</dbReference>